<protein>
    <submittedName>
        <fullName evidence="3">Putative thioesterase</fullName>
    </submittedName>
</protein>
<comment type="caution">
    <text evidence="3">The sequence shown here is derived from an EMBL/GenBank/DDBJ whole genome shotgun (WGS) entry which is preliminary data.</text>
</comment>
<dbReference type="InterPro" id="IPR012223">
    <property type="entry name" value="TEII"/>
</dbReference>
<name>A6FZ61_9BACT</name>
<gene>
    <name evidence="3" type="ORF">PPSIR1_30410</name>
</gene>
<organism evidence="3 4">
    <name type="scientific">Plesiocystis pacifica SIR-1</name>
    <dbReference type="NCBI Taxonomy" id="391625"/>
    <lineage>
        <taxon>Bacteria</taxon>
        <taxon>Pseudomonadati</taxon>
        <taxon>Myxococcota</taxon>
        <taxon>Polyangia</taxon>
        <taxon>Nannocystales</taxon>
        <taxon>Nannocystaceae</taxon>
        <taxon>Plesiocystis</taxon>
    </lineage>
</organism>
<evidence type="ECO:0000313" key="4">
    <source>
        <dbReference type="Proteomes" id="UP000005801"/>
    </source>
</evidence>
<dbReference type="Gene3D" id="3.40.50.1820">
    <property type="entry name" value="alpha/beta hydrolase"/>
    <property type="match status" value="1"/>
</dbReference>
<evidence type="ECO:0000313" key="3">
    <source>
        <dbReference type="EMBL" id="EDM81216.1"/>
    </source>
</evidence>
<proteinExistence type="inferred from homology"/>
<dbReference type="PANTHER" id="PTHR11487">
    <property type="entry name" value="THIOESTERASE"/>
    <property type="match status" value="1"/>
</dbReference>
<dbReference type="STRING" id="391625.PPSIR1_30410"/>
<keyword evidence="4" id="KW-1185">Reference proteome</keyword>
<dbReference type="Pfam" id="PF00975">
    <property type="entry name" value="Thioesterase"/>
    <property type="match status" value="1"/>
</dbReference>
<dbReference type="InterPro" id="IPR029058">
    <property type="entry name" value="AB_hydrolase_fold"/>
</dbReference>
<sequence>MRLICIPFAGGAASVFRPWSDALPESIEVCAVQLPGRERRLREPLYDAMDPLMRELVAAIGPSLQSGPNPDQPFAIFGHSLGACVGFELARQLRRLYGREPVHLFASARRAPHLPDPAPLHALPEDELAAALRRMGGTPETVLADPELMRIFVPILRADLSVAENYLCPPGPRLRCPMTMLRGDADPMVTKAEALGWREHTRGPFTMRTFAAGHLFLGTHQGQVLELITTALAPVLRAGATPASPLDPTPTHRG</sequence>
<comment type="similarity">
    <text evidence="1">Belongs to the thioesterase family.</text>
</comment>
<evidence type="ECO:0000259" key="2">
    <source>
        <dbReference type="Pfam" id="PF00975"/>
    </source>
</evidence>
<dbReference type="SUPFAM" id="SSF53474">
    <property type="entry name" value="alpha/beta-Hydrolases"/>
    <property type="match status" value="1"/>
</dbReference>
<accession>A6FZ61</accession>
<dbReference type="Proteomes" id="UP000005801">
    <property type="component" value="Unassembled WGS sequence"/>
</dbReference>
<reference evidence="3 4" key="1">
    <citation type="submission" date="2007-06" db="EMBL/GenBank/DDBJ databases">
        <authorList>
            <person name="Shimkets L."/>
            <person name="Ferriera S."/>
            <person name="Johnson J."/>
            <person name="Kravitz S."/>
            <person name="Beeson K."/>
            <person name="Sutton G."/>
            <person name="Rogers Y.-H."/>
            <person name="Friedman R."/>
            <person name="Frazier M."/>
            <person name="Venter J.C."/>
        </authorList>
    </citation>
    <scope>NUCLEOTIDE SEQUENCE [LARGE SCALE GENOMIC DNA]</scope>
    <source>
        <strain evidence="3 4">SIR-1</strain>
    </source>
</reference>
<feature type="domain" description="Thioesterase" evidence="2">
    <location>
        <begin position="2"/>
        <end position="230"/>
    </location>
</feature>
<evidence type="ECO:0000256" key="1">
    <source>
        <dbReference type="ARBA" id="ARBA00007169"/>
    </source>
</evidence>
<dbReference type="AlphaFoldDB" id="A6FZ61"/>
<dbReference type="GO" id="GO:0008610">
    <property type="term" value="P:lipid biosynthetic process"/>
    <property type="evidence" value="ECO:0007669"/>
    <property type="project" value="TreeGrafter"/>
</dbReference>
<dbReference type="InterPro" id="IPR001031">
    <property type="entry name" value="Thioesterase"/>
</dbReference>
<dbReference type="PANTHER" id="PTHR11487:SF0">
    <property type="entry name" value="S-ACYL FATTY ACID SYNTHASE THIOESTERASE, MEDIUM CHAIN"/>
    <property type="match status" value="1"/>
</dbReference>
<dbReference type="eggNOG" id="COG3208">
    <property type="taxonomic scope" value="Bacteria"/>
</dbReference>
<dbReference type="EMBL" id="ABCS01000005">
    <property type="protein sequence ID" value="EDM81216.1"/>
    <property type="molecule type" value="Genomic_DNA"/>
</dbReference>